<evidence type="ECO:0000313" key="1">
    <source>
        <dbReference type="EMBL" id="APZ96491.1"/>
    </source>
</evidence>
<gene>
    <name evidence="1" type="ORF">Fuma_06160</name>
</gene>
<dbReference type="KEGG" id="fmr:Fuma_06160"/>
<evidence type="ECO:0000313" key="2">
    <source>
        <dbReference type="Proteomes" id="UP000187735"/>
    </source>
</evidence>
<organism evidence="1 2">
    <name type="scientific">Fuerstiella marisgermanici</name>
    <dbReference type="NCBI Taxonomy" id="1891926"/>
    <lineage>
        <taxon>Bacteria</taxon>
        <taxon>Pseudomonadati</taxon>
        <taxon>Planctomycetota</taxon>
        <taxon>Planctomycetia</taxon>
        <taxon>Planctomycetales</taxon>
        <taxon>Planctomycetaceae</taxon>
        <taxon>Fuerstiella</taxon>
    </lineage>
</organism>
<accession>A0A1P8WR07</accession>
<dbReference type="EMBL" id="CP017641">
    <property type="protein sequence ID" value="APZ96491.1"/>
    <property type="molecule type" value="Genomic_DNA"/>
</dbReference>
<proteinExistence type="predicted"/>
<name>A0A1P8WR07_9PLAN</name>
<protein>
    <submittedName>
        <fullName evidence="1">Uncharacterized protein</fullName>
    </submittedName>
</protein>
<sequence length="171" mass="19323" precursor="true">MCAITHIVFANSKRSLETQTPLFPLQQVGKIFRRRFRCPINLSNSSRCRAVSLLLWTVRARGKQLSSSKTLAPRPQGSEIRGSAFDCSRPKAKQILGSQSQGELRRQIYGAAYRLDLVEAGFTQFREDGSRRGVSQFTSRLWHTPCIVSWSVAMDCLSHNRLRLPGKESLL</sequence>
<keyword evidence="2" id="KW-1185">Reference proteome</keyword>
<dbReference type="AlphaFoldDB" id="A0A1P8WR07"/>
<reference evidence="1 2" key="1">
    <citation type="journal article" date="2016" name="Front. Microbiol.">
        <title>Fuerstia marisgermanicae gen. nov., sp. nov., an Unusual Member of the Phylum Planctomycetes from the German Wadden Sea.</title>
        <authorList>
            <person name="Kohn T."/>
            <person name="Heuer A."/>
            <person name="Jogler M."/>
            <person name="Vollmers J."/>
            <person name="Boedeker C."/>
            <person name="Bunk B."/>
            <person name="Rast P."/>
            <person name="Borchert D."/>
            <person name="Glockner I."/>
            <person name="Freese H.M."/>
            <person name="Klenk H.P."/>
            <person name="Overmann J."/>
            <person name="Kaster A.K."/>
            <person name="Rohde M."/>
            <person name="Wiegand S."/>
            <person name="Jogler C."/>
        </authorList>
    </citation>
    <scope>NUCLEOTIDE SEQUENCE [LARGE SCALE GENOMIC DNA]</scope>
    <source>
        <strain evidence="1 2">NH11</strain>
    </source>
</reference>
<dbReference type="Proteomes" id="UP000187735">
    <property type="component" value="Chromosome"/>
</dbReference>